<gene>
    <name evidence="3" type="ORF">AC579_1137</name>
</gene>
<organism evidence="3 4">
    <name type="scientific">Pseudocercospora musae</name>
    <dbReference type="NCBI Taxonomy" id="113226"/>
    <lineage>
        <taxon>Eukaryota</taxon>
        <taxon>Fungi</taxon>
        <taxon>Dikarya</taxon>
        <taxon>Ascomycota</taxon>
        <taxon>Pezizomycotina</taxon>
        <taxon>Dothideomycetes</taxon>
        <taxon>Dothideomycetidae</taxon>
        <taxon>Mycosphaerellales</taxon>
        <taxon>Mycosphaerellaceae</taxon>
        <taxon>Pseudocercospora</taxon>
    </lineage>
</organism>
<name>A0A139HGV0_9PEZI</name>
<feature type="region of interest" description="Disordered" evidence="1">
    <location>
        <begin position="113"/>
        <end position="166"/>
    </location>
</feature>
<feature type="compositionally biased region" description="Basic and acidic residues" evidence="1">
    <location>
        <begin position="227"/>
        <end position="236"/>
    </location>
</feature>
<comment type="caution">
    <text evidence="3">The sequence shown here is derived from an EMBL/GenBank/DDBJ whole genome shotgun (WGS) entry which is preliminary data.</text>
</comment>
<feature type="transmembrane region" description="Helical" evidence="2">
    <location>
        <begin position="174"/>
        <end position="196"/>
    </location>
</feature>
<evidence type="ECO:0000313" key="4">
    <source>
        <dbReference type="Proteomes" id="UP000073492"/>
    </source>
</evidence>
<feature type="compositionally biased region" description="Low complexity" evidence="1">
    <location>
        <begin position="113"/>
        <end position="126"/>
    </location>
</feature>
<proteinExistence type="predicted"/>
<keyword evidence="2" id="KW-0812">Transmembrane</keyword>
<sequence>MRGLDPGCYVQLMTGTLEWPKLTTYVRPLATATCPFGYKSVGGGQVSGTTDATCCPAELDSMTLLSKDRVVPDIRCYENTYLNVTLISSSDTKIVKVRGRVASAQVVQYSSTTDDSTSSSMALTSSPVPGNTASNSWDIVATSSPINDVPTDENGNPSGETPERSKRRSAALEVGLGTGGSILFVLVLMWALWFWFKRARKAMQQRPDGERDQSFQRSYPPAGGDGKAARREIPVYELHSPDQVRYTSELDGDWRGARKPRH</sequence>
<feature type="compositionally biased region" description="Polar residues" evidence="1">
    <location>
        <begin position="127"/>
        <end position="146"/>
    </location>
</feature>
<keyword evidence="4" id="KW-1185">Reference proteome</keyword>
<reference evidence="3 4" key="1">
    <citation type="submission" date="2015-07" db="EMBL/GenBank/DDBJ databases">
        <title>Comparative genomics of the Sigatoka disease complex on banana suggests a link between parallel evolutionary changes in Pseudocercospora fijiensis and Pseudocercospora eumusae and increased virulence on the banana host.</title>
        <authorList>
            <person name="Chang T.-C."/>
            <person name="Salvucci A."/>
            <person name="Crous P.W."/>
            <person name="Stergiopoulos I."/>
        </authorList>
    </citation>
    <scope>NUCLEOTIDE SEQUENCE [LARGE SCALE GENOMIC DNA]</scope>
    <source>
        <strain evidence="3 4">CBS 116634</strain>
    </source>
</reference>
<keyword evidence="2" id="KW-1133">Transmembrane helix</keyword>
<dbReference type="OrthoDB" id="10667366at2759"/>
<evidence type="ECO:0000313" key="3">
    <source>
        <dbReference type="EMBL" id="KXT01647.1"/>
    </source>
</evidence>
<feature type="region of interest" description="Disordered" evidence="1">
    <location>
        <begin position="205"/>
        <end position="236"/>
    </location>
</feature>
<dbReference type="AlphaFoldDB" id="A0A139HGV0"/>
<protein>
    <submittedName>
        <fullName evidence="3">Uncharacterized protein</fullName>
    </submittedName>
</protein>
<evidence type="ECO:0000256" key="1">
    <source>
        <dbReference type="SAM" id="MobiDB-lite"/>
    </source>
</evidence>
<dbReference type="Proteomes" id="UP000073492">
    <property type="component" value="Unassembled WGS sequence"/>
</dbReference>
<keyword evidence="2" id="KW-0472">Membrane</keyword>
<evidence type="ECO:0000256" key="2">
    <source>
        <dbReference type="SAM" id="Phobius"/>
    </source>
</evidence>
<dbReference type="EMBL" id="LFZO01000647">
    <property type="protein sequence ID" value="KXT01647.1"/>
    <property type="molecule type" value="Genomic_DNA"/>
</dbReference>
<accession>A0A139HGV0</accession>